<dbReference type="PIRSF" id="PIRSF000439">
    <property type="entry name" value="Oat_ACAT_DAG_ARE"/>
    <property type="match status" value="1"/>
</dbReference>
<feature type="transmembrane region" description="Helical" evidence="14">
    <location>
        <begin position="316"/>
        <end position="336"/>
    </location>
</feature>
<evidence type="ECO:0000256" key="5">
    <source>
        <dbReference type="ARBA" id="ARBA00022679"/>
    </source>
</evidence>
<evidence type="ECO:0000313" key="16">
    <source>
        <dbReference type="EMBL" id="KAL2608149.1"/>
    </source>
</evidence>
<feature type="region of interest" description="Disordered" evidence="13">
    <location>
        <begin position="162"/>
        <end position="193"/>
    </location>
</feature>
<keyword evidence="8 14" id="KW-1133">Transmembrane helix</keyword>
<feature type="transmembrane region" description="Helical" evidence="14">
    <location>
        <begin position="510"/>
        <end position="529"/>
    </location>
</feature>
<dbReference type="EMBL" id="JBHFFA010000008">
    <property type="protein sequence ID" value="KAL2608149.1"/>
    <property type="molecule type" value="Genomic_DNA"/>
</dbReference>
<keyword evidence="7 11" id="KW-0256">Endoplasmic reticulum</keyword>
<evidence type="ECO:0000256" key="11">
    <source>
        <dbReference type="PIRNR" id="PIRNR000439"/>
    </source>
</evidence>
<evidence type="ECO:0000256" key="4">
    <source>
        <dbReference type="ARBA" id="ARBA00009010"/>
    </source>
</evidence>
<evidence type="ECO:0000256" key="2">
    <source>
        <dbReference type="ARBA" id="ARBA00004771"/>
    </source>
</evidence>
<dbReference type="GO" id="GO:0005789">
    <property type="term" value="C:endoplasmic reticulum membrane"/>
    <property type="evidence" value="ECO:0007669"/>
    <property type="project" value="UniProtKB-SubCell"/>
</dbReference>
<evidence type="ECO:0000256" key="8">
    <source>
        <dbReference type="ARBA" id="ARBA00022989"/>
    </source>
</evidence>
<feature type="transmembrane region" description="Helical" evidence="14">
    <location>
        <begin position="581"/>
        <end position="601"/>
    </location>
</feature>
<dbReference type="InterPro" id="IPR004299">
    <property type="entry name" value="MBOAT_fam"/>
</dbReference>
<keyword evidence="10 11" id="KW-0012">Acyltransferase</keyword>
<dbReference type="InterPro" id="IPR027251">
    <property type="entry name" value="Diacylglycerol_acylTrfase1"/>
</dbReference>
<dbReference type="CDD" id="cd00821">
    <property type="entry name" value="PH"/>
    <property type="match status" value="1"/>
</dbReference>
<dbReference type="PROSITE" id="PS50003">
    <property type="entry name" value="PH_DOMAIN"/>
    <property type="match status" value="1"/>
</dbReference>
<dbReference type="GO" id="GO:0004144">
    <property type="term" value="F:diacylglycerol O-acyltransferase activity"/>
    <property type="evidence" value="ECO:0007669"/>
    <property type="project" value="UniProtKB-ARBA"/>
</dbReference>
<dbReference type="Proteomes" id="UP001605036">
    <property type="component" value="Unassembled WGS sequence"/>
</dbReference>
<comment type="pathway">
    <text evidence="3">Lipid metabolism.</text>
</comment>
<dbReference type="SUPFAM" id="SSF50729">
    <property type="entry name" value="PH domain-like"/>
    <property type="match status" value="1"/>
</dbReference>
<evidence type="ECO:0000256" key="13">
    <source>
        <dbReference type="SAM" id="MobiDB-lite"/>
    </source>
</evidence>
<evidence type="ECO:0000256" key="14">
    <source>
        <dbReference type="SAM" id="Phobius"/>
    </source>
</evidence>
<feature type="transmembrane region" description="Helical" evidence="14">
    <location>
        <begin position="607"/>
        <end position="626"/>
    </location>
</feature>
<dbReference type="PIRSF" id="PIRSF500231">
    <property type="entry name" value="Oat_dag"/>
    <property type="match status" value="1"/>
</dbReference>
<keyword evidence="5 11" id="KW-0808">Transferase</keyword>
<evidence type="ECO:0000256" key="6">
    <source>
        <dbReference type="ARBA" id="ARBA00022692"/>
    </source>
</evidence>
<comment type="caution">
    <text evidence="16">The sequence shown here is derived from an EMBL/GenBank/DDBJ whole genome shotgun (WGS) entry which is preliminary data.</text>
</comment>
<dbReference type="PANTHER" id="PTHR10408">
    <property type="entry name" value="STEROL O-ACYLTRANSFERASE"/>
    <property type="match status" value="1"/>
</dbReference>
<comment type="pathway">
    <text evidence="2">Glycerolipid metabolism; triacylglycerol biosynthesis.</text>
</comment>
<organism evidence="16 17">
    <name type="scientific">Riccia fluitans</name>
    <dbReference type="NCBI Taxonomy" id="41844"/>
    <lineage>
        <taxon>Eukaryota</taxon>
        <taxon>Viridiplantae</taxon>
        <taxon>Streptophyta</taxon>
        <taxon>Embryophyta</taxon>
        <taxon>Marchantiophyta</taxon>
        <taxon>Marchantiopsida</taxon>
        <taxon>Marchantiidae</taxon>
        <taxon>Marchantiales</taxon>
        <taxon>Ricciaceae</taxon>
        <taxon>Riccia</taxon>
    </lineage>
</organism>
<evidence type="ECO:0000256" key="1">
    <source>
        <dbReference type="ARBA" id="ARBA00004477"/>
    </source>
</evidence>
<feature type="active site" evidence="12">
    <location>
        <position position="594"/>
    </location>
</feature>
<dbReference type="GO" id="GO:0019432">
    <property type="term" value="P:triglyceride biosynthetic process"/>
    <property type="evidence" value="ECO:0007669"/>
    <property type="project" value="UniProtKB-ARBA"/>
</dbReference>
<comment type="similarity">
    <text evidence="4 11">Belongs to the membrane-bound acyltransferase family. Sterol o-acyltransferase subfamily.</text>
</comment>
<sequence>MSVSPYPLSKVAGKGGMRNGFEPEGRILKRMRTLEAENMVLREQLTQNGGPVIKSGYLYRHKPYSQYLEKPWELRFFSLTKDYLTVWKTETDAVSNPRGDRHEVDTWLIHLEGLRDEKYVTFSIENRSGDIILRLSEGEDGGGGQSWVDALKSIGCVVAADSEEERVTESIDESRADGEITPSAEEVAGENDLSANSAAGLQHRSDKMFSETSTGGTILPQEGVSKTGDEKKHKEGSQADVSVLYTIRPSSPAHKKIRDSPLSSDEIFSQSHAGLFNLCIVCLIAVNSRLIIENLMKYGLLIQTGFWFSSKSLKDWPLLMCGLSLSLLPLSALMLEKLAACYEIPDRIMFLLHSIISNVAILYPSYIIHRFNSSLLSGFILIMVSIVTWMKLISYAHTNSDARALARKGEKVEKANDASTLDYPDNISIKDISYFMIAPTLCYQLGYPQKKTIRKGWILRQTLKLLVFTGLMGFIVEQYINPTIKNSEHPLKGSYLKALERVLKLSIPTLYVWLCMFYCFFHLWLNILAELTRFGDREFYKDWWNAKTVEEYWRMWNMPVHRWMVRHVYFPCLRAGIPKHCAFFLVFALSGVFHEVCVGIPCHMVRCWAFLGIMLQVPLVFLTDYLQKKFKNLMLGNMVFWFFFCIVGQPMCVLLYYHDVVNQQEPASAAYISHTEL</sequence>
<evidence type="ECO:0000256" key="10">
    <source>
        <dbReference type="ARBA" id="ARBA00023315"/>
    </source>
</evidence>
<evidence type="ECO:0000256" key="9">
    <source>
        <dbReference type="ARBA" id="ARBA00023136"/>
    </source>
</evidence>
<dbReference type="Gene3D" id="2.30.29.30">
    <property type="entry name" value="Pleckstrin-homology domain (PH domain)/Phosphotyrosine-binding domain (PTB)"/>
    <property type="match status" value="1"/>
</dbReference>
<dbReference type="AlphaFoldDB" id="A0ABD1XGR1"/>
<reference evidence="16 17" key="1">
    <citation type="submission" date="2024-09" db="EMBL/GenBank/DDBJ databases">
        <title>Chromosome-scale assembly of Riccia fluitans.</title>
        <authorList>
            <person name="Paukszto L."/>
            <person name="Sawicki J."/>
            <person name="Karawczyk K."/>
            <person name="Piernik-Szablinska J."/>
            <person name="Szczecinska M."/>
            <person name="Mazdziarz M."/>
        </authorList>
    </citation>
    <scope>NUCLEOTIDE SEQUENCE [LARGE SCALE GENOMIC DNA]</scope>
    <source>
        <strain evidence="16">Rf_01</strain>
        <tissue evidence="16">Aerial parts of the thallus</tissue>
    </source>
</reference>
<gene>
    <name evidence="16" type="ORF">R1flu_026722</name>
</gene>
<evidence type="ECO:0000256" key="7">
    <source>
        <dbReference type="ARBA" id="ARBA00022824"/>
    </source>
</evidence>
<dbReference type="PANTHER" id="PTHR10408:SF7">
    <property type="entry name" value="DIACYLGLYCEROL O-ACYLTRANSFERASE 1"/>
    <property type="match status" value="1"/>
</dbReference>
<feature type="transmembrane region" description="Helical" evidence="14">
    <location>
        <begin position="463"/>
        <end position="480"/>
    </location>
</feature>
<feature type="domain" description="PH" evidence="15">
    <location>
        <begin position="51"/>
        <end position="156"/>
    </location>
</feature>
<name>A0ABD1XGR1_9MARC</name>
<feature type="transmembrane region" description="Helical" evidence="14">
    <location>
        <begin position="348"/>
        <end position="368"/>
    </location>
</feature>
<keyword evidence="6 14" id="KW-0812">Transmembrane</keyword>
<proteinExistence type="inferred from homology"/>
<keyword evidence="17" id="KW-1185">Reference proteome</keyword>
<dbReference type="InterPro" id="IPR001849">
    <property type="entry name" value="PH_domain"/>
</dbReference>
<feature type="transmembrane region" description="Helical" evidence="14">
    <location>
        <begin position="638"/>
        <end position="657"/>
    </location>
</feature>
<feature type="compositionally biased region" description="Basic and acidic residues" evidence="13">
    <location>
        <begin position="165"/>
        <end position="178"/>
    </location>
</feature>
<feature type="compositionally biased region" description="Basic and acidic residues" evidence="13">
    <location>
        <begin position="227"/>
        <end position="237"/>
    </location>
</feature>
<dbReference type="Pfam" id="PF03062">
    <property type="entry name" value="MBOAT"/>
    <property type="match status" value="1"/>
</dbReference>
<dbReference type="InterPro" id="IPR011993">
    <property type="entry name" value="PH-like_dom_sf"/>
</dbReference>
<comment type="subcellular location">
    <subcellularLocation>
        <location evidence="1 11">Endoplasmic reticulum membrane</location>
        <topology evidence="1 11">Multi-pass membrane protein</topology>
    </subcellularLocation>
</comment>
<evidence type="ECO:0000313" key="17">
    <source>
        <dbReference type="Proteomes" id="UP001605036"/>
    </source>
</evidence>
<evidence type="ECO:0000256" key="3">
    <source>
        <dbReference type="ARBA" id="ARBA00005189"/>
    </source>
</evidence>
<feature type="transmembrane region" description="Helical" evidence="14">
    <location>
        <begin position="374"/>
        <end position="393"/>
    </location>
</feature>
<dbReference type="InterPro" id="IPR014371">
    <property type="entry name" value="Oat_ACAT_DAG_ARE"/>
</dbReference>
<feature type="region of interest" description="Disordered" evidence="13">
    <location>
        <begin position="207"/>
        <end position="237"/>
    </location>
</feature>
<keyword evidence="9 11" id="KW-0472">Membrane</keyword>
<evidence type="ECO:0000259" key="15">
    <source>
        <dbReference type="PROSITE" id="PS50003"/>
    </source>
</evidence>
<accession>A0ABD1XGR1</accession>
<protein>
    <recommendedName>
        <fullName evidence="11">O-acyltransferase</fullName>
    </recommendedName>
</protein>
<evidence type="ECO:0000256" key="12">
    <source>
        <dbReference type="PIRSR" id="PIRSR000439-1"/>
    </source>
</evidence>